<dbReference type="InterPro" id="IPR001932">
    <property type="entry name" value="PPM-type_phosphatase-like_dom"/>
</dbReference>
<keyword evidence="1" id="KW-0723">Serine/threonine-protein kinase</keyword>
<dbReference type="Pfam" id="PF00069">
    <property type="entry name" value="Pkinase"/>
    <property type="match status" value="1"/>
</dbReference>
<dbReference type="SMART" id="SM00332">
    <property type="entry name" value="PP2Cc"/>
    <property type="match status" value="1"/>
</dbReference>
<keyword evidence="2" id="KW-0808">Transferase</keyword>
<evidence type="ECO:0000313" key="9">
    <source>
        <dbReference type="Proteomes" id="UP000638014"/>
    </source>
</evidence>
<dbReference type="InterPro" id="IPR000719">
    <property type="entry name" value="Prot_kinase_dom"/>
</dbReference>
<evidence type="ECO:0000259" key="7">
    <source>
        <dbReference type="PROSITE" id="PS51746"/>
    </source>
</evidence>
<reference evidence="8" key="1">
    <citation type="submission" date="2020-09" db="EMBL/GenBank/DDBJ databases">
        <title>A novel bacterium of genus Neiella, isolated from South China Sea.</title>
        <authorList>
            <person name="Huang H."/>
            <person name="Mo K."/>
            <person name="Hu Y."/>
        </authorList>
    </citation>
    <scope>NUCLEOTIDE SEQUENCE</scope>
    <source>
        <strain evidence="8">HB171785</strain>
    </source>
</reference>
<keyword evidence="3" id="KW-0547">Nucleotide-binding</keyword>
<evidence type="ECO:0000256" key="3">
    <source>
        <dbReference type="ARBA" id="ARBA00022741"/>
    </source>
</evidence>
<dbReference type="InterPro" id="IPR036457">
    <property type="entry name" value="PPM-type-like_dom_sf"/>
</dbReference>
<dbReference type="AlphaFoldDB" id="A0A8J6UJX0"/>
<dbReference type="SUPFAM" id="SSF81606">
    <property type="entry name" value="PP2C-like"/>
    <property type="match status" value="1"/>
</dbReference>
<organism evidence="8 9">
    <name type="scientific">Neiella litorisoli</name>
    <dbReference type="NCBI Taxonomy" id="2771431"/>
    <lineage>
        <taxon>Bacteria</taxon>
        <taxon>Pseudomonadati</taxon>
        <taxon>Pseudomonadota</taxon>
        <taxon>Gammaproteobacteria</taxon>
        <taxon>Alteromonadales</taxon>
        <taxon>Echinimonadaceae</taxon>
        <taxon>Neiella</taxon>
    </lineage>
</organism>
<dbReference type="SUPFAM" id="SSF56112">
    <property type="entry name" value="Protein kinase-like (PK-like)"/>
    <property type="match status" value="1"/>
</dbReference>
<dbReference type="CDD" id="cd00143">
    <property type="entry name" value="PP2Cc"/>
    <property type="match status" value="1"/>
</dbReference>
<dbReference type="PANTHER" id="PTHR24353">
    <property type="entry name" value="CYCLIC NUCLEOTIDE-DEPENDENT PROTEIN KINASE"/>
    <property type="match status" value="1"/>
</dbReference>
<proteinExistence type="predicted"/>
<evidence type="ECO:0000259" key="6">
    <source>
        <dbReference type="PROSITE" id="PS50011"/>
    </source>
</evidence>
<dbReference type="PROSITE" id="PS50011">
    <property type="entry name" value="PROTEIN_KINASE_DOM"/>
    <property type="match status" value="1"/>
</dbReference>
<dbReference type="InterPro" id="IPR011009">
    <property type="entry name" value="Kinase-like_dom_sf"/>
</dbReference>
<dbReference type="GO" id="GO:0005524">
    <property type="term" value="F:ATP binding"/>
    <property type="evidence" value="ECO:0007669"/>
    <property type="project" value="UniProtKB-KW"/>
</dbReference>
<dbReference type="Proteomes" id="UP000638014">
    <property type="component" value="Unassembled WGS sequence"/>
</dbReference>
<accession>A0A8J6UJX0</accession>
<dbReference type="GO" id="GO:0004691">
    <property type="term" value="F:cAMP-dependent protein kinase activity"/>
    <property type="evidence" value="ECO:0007669"/>
    <property type="project" value="TreeGrafter"/>
</dbReference>
<keyword evidence="5" id="KW-0067">ATP-binding</keyword>
<dbReference type="SMART" id="SM00331">
    <property type="entry name" value="PP2C_SIG"/>
    <property type="match status" value="1"/>
</dbReference>
<dbReference type="PANTHER" id="PTHR24353:SF37">
    <property type="entry name" value="CAMP-DEPENDENT PROTEIN KINASE CATALYTIC SUBUNIT PRKX"/>
    <property type="match status" value="1"/>
</dbReference>
<dbReference type="PROSITE" id="PS51746">
    <property type="entry name" value="PPM_2"/>
    <property type="match status" value="1"/>
</dbReference>
<keyword evidence="4 8" id="KW-0418">Kinase</keyword>
<evidence type="ECO:0000256" key="2">
    <source>
        <dbReference type="ARBA" id="ARBA00022679"/>
    </source>
</evidence>
<dbReference type="EMBL" id="JACXAF010000033">
    <property type="protein sequence ID" value="MBD1391263.1"/>
    <property type="molecule type" value="Genomic_DNA"/>
</dbReference>
<dbReference type="SMART" id="SM00220">
    <property type="entry name" value="S_TKc"/>
    <property type="match status" value="1"/>
</dbReference>
<evidence type="ECO:0000313" key="8">
    <source>
        <dbReference type="EMBL" id="MBD1391263.1"/>
    </source>
</evidence>
<dbReference type="CDD" id="cd14014">
    <property type="entry name" value="STKc_PknB_like"/>
    <property type="match status" value="1"/>
</dbReference>
<gene>
    <name evidence="8" type="ORF">IC617_17690</name>
</gene>
<dbReference type="Gene3D" id="3.60.40.10">
    <property type="entry name" value="PPM-type phosphatase domain"/>
    <property type="match status" value="1"/>
</dbReference>
<protein>
    <submittedName>
        <fullName evidence="8">Bifunctional protein-serine/threonine kinase/phosphatase</fullName>
    </submittedName>
</protein>
<feature type="domain" description="PPM-type phosphatase" evidence="7">
    <location>
        <begin position="8"/>
        <end position="235"/>
    </location>
</feature>
<dbReference type="GO" id="GO:0005952">
    <property type="term" value="C:cAMP-dependent protein kinase complex"/>
    <property type="evidence" value="ECO:0007669"/>
    <property type="project" value="TreeGrafter"/>
</dbReference>
<evidence type="ECO:0000256" key="1">
    <source>
        <dbReference type="ARBA" id="ARBA00022527"/>
    </source>
</evidence>
<comment type="caution">
    <text evidence="8">The sequence shown here is derived from an EMBL/GenBank/DDBJ whole genome shotgun (WGS) entry which is preliminary data.</text>
</comment>
<feature type="domain" description="Protein kinase" evidence="6">
    <location>
        <begin position="268"/>
        <end position="550"/>
    </location>
</feature>
<dbReference type="Pfam" id="PF13672">
    <property type="entry name" value="PP2C_2"/>
    <property type="match status" value="1"/>
</dbReference>
<dbReference type="PROSITE" id="PS00108">
    <property type="entry name" value="PROTEIN_KINASE_ST"/>
    <property type="match status" value="1"/>
</dbReference>
<evidence type="ECO:0000256" key="4">
    <source>
        <dbReference type="ARBA" id="ARBA00022777"/>
    </source>
</evidence>
<dbReference type="InterPro" id="IPR008271">
    <property type="entry name" value="Ser/Thr_kinase_AS"/>
</dbReference>
<dbReference type="Gene3D" id="1.10.510.10">
    <property type="entry name" value="Transferase(Phosphotransferase) domain 1"/>
    <property type="match status" value="1"/>
</dbReference>
<sequence>MMKQMKLTLGGYSCAGNKDINQDAFAAKVPPSHLVNRKGVVAAIADGVSVSEQSQVAAQTAVTQFIQDYYATKSAWSVAKSAASVISPLNHWFFSHNQRNERSQAYVCTFTAFVGKGRQAWFFHVGDSRLLRLRDGKIRCLTRDHLAPFGGSESLSRALGIDSHLELDTKQFEMQEGDVYILATDGLYHHTSDQNLIDQLSNARHCDLEQLSETLCRQALQAGSDDNISALLVRVDDLPEAGLSEAKKLAMELAIPPVMKPGQKIDGLTIRHVLFSGTRSHVYVVENSAGEQFALKAPSAHFDDDLSYLEGFIKEEWIGKSLDHSNIMRMHARPEGSKFAYHLCEYLPGQNLRQWMVDNPRPSLNQVRDIIRETVKALRALQRNDMIHRDIKPENIIIDIHGHVKLIDFGTVQAAGLEEHFGHEKNATPQGSADYIAPEYLLNQTATFKADLFSLAVVMYEMLAGQLPYKTGASRYQIPDDISVWRYRPMRTVRSDLPNWIDLALERACSPVADNRPDSFSEFLEDLNKPNPQLLDRHEAAPLIERDPVFFWKSLSGILALACLALLAKDFI</sequence>
<name>A0A8J6UJX0_9GAMM</name>
<keyword evidence="9" id="KW-1185">Reference proteome</keyword>
<evidence type="ECO:0000256" key="5">
    <source>
        <dbReference type="ARBA" id="ARBA00022840"/>
    </source>
</evidence>